<evidence type="ECO:0000313" key="6">
    <source>
        <dbReference type="Proteomes" id="UP000636709"/>
    </source>
</evidence>
<dbReference type="GO" id="GO:0016881">
    <property type="term" value="F:acid-amino acid ligase activity"/>
    <property type="evidence" value="ECO:0007669"/>
    <property type="project" value="TreeGrafter"/>
</dbReference>
<evidence type="ECO:0000259" key="3">
    <source>
        <dbReference type="Pfam" id="PF23571"/>
    </source>
</evidence>
<dbReference type="OrthoDB" id="10004661at2759"/>
<sequence length="595" mass="65109">MGELRSEEVIAEFDRLTRNAAAVQLETLWRILDANAGVEYLQRHGLAGRTDPDAFRACVPVATHDDLEPYIRRVADDGDTSAVLTAKPVTSISLSSGTTQGKRKYLPFNDELAKLTMHEQVTPCMVVSLTVSDGDAPTNDRTAPYLFDPAFPVDDGKSLQFVYGSRQLTAKGGLTATTATTNLYRNKEYKAAVRDIQLPCCSPDEVIFAPDFTESLYCHLLCGLLAAGEVRLVFSMFGHNLALAFDTLQHVWQDLCRDIRRGGAPSPARVTDPAVRRAVPDPDLADEVARRCAALAGDGWYGVFPALWPNAKYVHTIVTGSMEHYVKKLRHYAGGLPVVAMDYGASEGMVGANVEPEMPPESATFAVLPNVAYFEFIPLKTINDVAACPDATSYAAAEPVGLTEVTVGEHYEVVMTTFAGDVVKVTGFYNSTPKLKFVCRGILTLSINVDKNSEQDVQLAINRATKVLAAKRLEVMEYTSYADVSSDPGHYVIFWELNNAEGNNDDGVLQSYCDELDRGFVDAGYVSSRKTNGIGPLELRVVRPSTFQKVMEHYLSLGAPVNQFKLPRCVAESNSSVLRILSSHTIKVLFSTAYE</sequence>
<comment type="caution">
    <text evidence="5">The sequence shown here is derived from an EMBL/GenBank/DDBJ whole genome shotgun (WGS) entry which is preliminary data.</text>
</comment>
<name>A0A835FC21_9POAL</name>
<keyword evidence="6" id="KW-1185">Reference proteome</keyword>
<gene>
    <name evidence="5" type="ORF">HU200_014887</name>
</gene>
<proteinExistence type="inferred from homology"/>
<reference evidence="5" key="1">
    <citation type="submission" date="2020-07" db="EMBL/GenBank/DDBJ databases">
        <title>Genome sequence and genetic diversity analysis of an under-domesticated orphan crop, white fonio (Digitaria exilis).</title>
        <authorList>
            <person name="Bennetzen J.L."/>
            <person name="Chen S."/>
            <person name="Ma X."/>
            <person name="Wang X."/>
            <person name="Yssel A.E.J."/>
            <person name="Chaluvadi S.R."/>
            <person name="Johnson M."/>
            <person name="Gangashetty P."/>
            <person name="Hamidou F."/>
            <person name="Sanogo M.D."/>
            <person name="Zwaenepoel A."/>
            <person name="Wallace J."/>
            <person name="Van De Peer Y."/>
            <person name="Van Deynze A."/>
        </authorList>
    </citation>
    <scope>NUCLEOTIDE SEQUENCE</scope>
    <source>
        <tissue evidence="5">Leaves</tissue>
    </source>
</reference>
<feature type="domain" description="GH3 C-terminal" evidence="4">
    <location>
        <begin position="455"/>
        <end position="573"/>
    </location>
</feature>
<keyword evidence="2" id="KW-0436">Ligase</keyword>
<dbReference type="Pfam" id="PF03321">
    <property type="entry name" value="GH3"/>
    <property type="match status" value="1"/>
</dbReference>
<dbReference type="InterPro" id="IPR004993">
    <property type="entry name" value="GH3"/>
</dbReference>
<protein>
    <submittedName>
        <fullName evidence="5">Uncharacterized protein</fullName>
    </submittedName>
</protein>
<comment type="similarity">
    <text evidence="1">Belongs to the IAA-amido conjugating enzyme family.</text>
</comment>
<evidence type="ECO:0000313" key="5">
    <source>
        <dbReference type="EMBL" id="KAF8733582.1"/>
    </source>
</evidence>
<dbReference type="EMBL" id="JACEFO010001600">
    <property type="protein sequence ID" value="KAF8733582.1"/>
    <property type="molecule type" value="Genomic_DNA"/>
</dbReference>
<dbReference type="InterPro" id="IPR055378">
    <property type="entry name" value="GH3_C"/>
</dbReference>
<evidence type="ECO:0000256" key="1">
    <source>
        <dbReference type="ARBA" id="ARBA00008068"/>
    </source>
</evidence>
<dbReference type="PANTHER" id="PTHR31901:SF42">
    <property type="entry name" value="INDOLE-3-ACETIC ACID-AMIDO SYNTHETASE GH3.6"/>
    <property type="match status" value="1"/>
</dbReference>
<accession>A0A835FC21</accession>
<organism evidence="5 6">
    <name type="scientific">Digitaria exilis</name>
    <dbReference type="NCBI Taxonomy" id="1010633"/>
    <lineage>
        <taxon>Eukaryota</taxon>
        <taxon>Viridiplantae</taxon>
        <taxon>Streptophyta</taxon>
        <taxon>Embryophyta</taxon>
        <taxon>Tracheophyta</taxon>
        <taxon>Spermatophyta</taxon>
        <taxon>Magnoliopsida</taxon>
        <taxon>Liliopsida</taxon>
        <taxon>Poales</taxon>
        <taxon>Poaceae</taxon>
        <taxon>PACMAD clade</taxon>
        <taxon>Panicoideae</taxon>
        <taxon>Panicodae</taxon>
        <taxon>Paniceae</taxon>
        <taxon>Anthephorinae</taxon>
        <taxon>Digitaria</taxon>
    </lineage>
</organism>
<dbReference type="Pfam" id="PF23572">
    <property type="entry name" value="GH3_C"/>
    <property type="match status" value="1"/>
</dbReference>
<dbReference type="GO" id="GO:0005737">
    <property type="term" value="C:cytoplasm"/>
    <property type="evidence" value="ECO:0007669"/>
    <property type="project" value="TreeGrafter"/>
</dbReference>
<dbReference type="PANTHER" id="PTHR31901">
    <property type="entry name" value="GH3 DOMAIN-CONTAINING PROTEIN"/>
    <property type="match status" value="1"/>
</dbReference>
<dbReference type="InterPro" id="IPR055377">
    <property type="entry name" value="GH3_M"/>
</dbReference>
<evidence type="ECO:0000259" key="4">
    <source>
        <dbReference type="Pfam" id="PF23572"/>
    </source>
</evidence>
<dbReference type="Proteomes" id="UP000636709">
    <property type="component" value="Unassembled WGS sequence"/>
</dbReference>
<evidence type="ECO:0000256" key="2">
    <source>
        <dbReference type="ARBA" id="ARBA00022598"/>
    </source>
</evidence>
<dbReference type="Pfam" id="PF23571">
    <property type="entry name" value="GH3_M"/>
    <property type="match status" value="1"/>
</dbReference>
<feature type="domain" description="GH3 middle" evidence="3">
    <location>
        <begin position="366"/>
        <end position="440"/>
    </location>
</feature>
<dbReference type="AlphaFoldDB" id="A0A835FC21"/>